<evidence type="ECO:0000313" key="3">
    <source>
        <dbReference type="EMBL" id="ETW12652.1"/>
    </source>
</evidence>
<dbReference type="SUPFAM" id="SSF55797">
    <property type="entry name" value="PR-1-like"/>
    <property type="match status" value="1"/>
</dbReference>
<evidence type="ECO:0000313" key="4">
    <source>
        <dbReference type="Proteomes" id="UP000019063"/>
    </source>
</evidence>
<dbReference type="InterPro" id="IPR035940">
    <property type="entry name" value="CAP_sf"/>
</dbReference>
<accession>W4HIT0</accession>
<dbReference type="AlphaFoldDB" id="W4HIT0"/>
<dbReference type="PANTHER" id="PTHR31157">
    <property type="entry name" value="SCP DOMAIN-CONTAINING PROTEIN"/>
    <property type="match status" value="1"/>
</dbReference>
<dbReference type="RefSeq" id="WP_043844659.1">
    <property type="nucleotide sequence ID" value="NZ_AQQW01000006.1"/>
</dbReference>
<dbReference type="eggNOG" id="COG2340">
    <property type="taxonomic scope" value="Bacteria"/>
</dbReference>
<reference evidence="3 4" key="1">
    <citation type="journal article" date="2014" name="Antonie Van Leeuwenhoek">
        <title>Roseivivax atlanticus sp. nov., isolated from surface seawater of the Atlantic Ocean.</title>
        <authorList>
            <person name="Li G."/>
            <person name="Lai Q."/>
            <person name="Liu X."/>
            <person name="Sun F."/>
            <person name="Shao Z."/>
        </authorList>
    </citation>
    <scope>NUCLEOTIDE SEQUENCE [LARGE SCALE GENOMIC DNA]</scope>
    <source>
        <strain evidence="3 4">22II-s10s</strain>
    </source>
</reference>
<organism evidence="3 4">
    <name type="scientific">Roseivivax marinus</name>
    <dbReference type="NCBI Taxonomy" id="1379903"/>
    <lineage>
        <taxon>Bacteria</taxon>
        <taxon>Pseudomonadati</taxon>
        <taxon>Pseudomonadota</taxon>
        <taxon>Alphaproteobacteria</taxon>
        <taxon>Rhodobacterales</taxon>
        <taxon>Roseobacteraceae</taxon>
        <taxon>Roseivivax</taxon>
    </lineage>
</organism>
<evidence type="ECO:0000256" key="1">
    <source>
        <dbReference type="SAM" id="SignalP"/>
    </source>
</evidence>
<evidence type="ECO:0000259" key="2">
    <source>
        <dbReference type="Pfam" id="PF00188"/>
    </source>
</evidence>
<comment type="caution">
    <text evidence="3">The sequence shown here is derived from an EMBL/GenBank/DDBJ whole genome shotgun (WGS) entry which is preliminary data.</text>
</comment>
<dbReference type="STRING" id="1379903.ATO8_11559"/>
<sequence>MLCRLRHAFAALLCLLPLWAEAAQPLDAFRRQNGLGPLRANPALERLALGHGDYLMRSGRTTHRGPRGERVSDRARARGYRYCYIGEALARGQGDIHSVIGDWAASPSHRRILLARMATEYGLARMPGDVWVLVTAQPGC</sequence>
<dbReference type="Gene3D" id="3.40.33.10">
    <property type="entry name" value="CAP"/>
    <property type="match status" value="1"/>
</dbReference>
<dbReference type="EMBL" id="AQQW01000006">
    <property type="protein sequence ID" value="ETW12652.1"/>
    <property type="molecule type" value="Genomic_DNA"/>
</dbReference>
<feature type="domain" description="SCP" evidence="2">
    <location>
        <begin position="27"/>
        <end position="129"/>
    </location>
</feature>
<feature type="chain" id="PRO_5004843277" evidence="1">
    <location>
        <begin position="23"/>
        <end position="140"/>
    </location>
</feature>
<keyword evidence="4" id="KW-1185">Reference proteome</keyword>
<keyword evidence="1" id="KW-0732">Signal</keyword>
<feature type="signal peptide" evidence="1">
    <location>
        <begin position="1"/>
        <end position="22"/>
    </location>
</feature>
<dbReference type="Pfam" id="PF00188">
    <property type="entry name" value="CAP"/>
    <property type="match status" value="1"/>
</dbReference>
<protein>
    <submittedName>
        <fullName evidence="3">SCP-like extracellular</fullName>
    </submittedName>
</protein>
<proteinExistence type="predicted"/>
<gene>
    <name evidence="3" type="ORF">ATO8_11559</name>
</gene>
<dbReference type="InterPro" id="IPR014044">
    <property type="entry name" value="CAP_dom"/>
</dbReference>
<dbReference type="Proteomes" id="UP000019063">
    <property type="component" value="Unassembled WGS sequence"/>
</dbReference>
<dbReference type="CDD" id="cd05379">
    <property type="entry name" value="CAP_bacterial"/>
    <property type="match status" value="1"/>
</dbReference>
<name>W4HIT0_9RHOB</name>
<dbReference type="PANTHER" id="PTHR31157:SF1">
    <property type="entry name" value="SCP DOMAIN-CONTAINING PROTEIN"/>
    <property type="match status" value="1"/>
</dbReference>